<name>A0A0H3ZI23_ECOLX</name>
<evidence type="ECO:0008006" key="3">
    <source>
        <dbReference type="Google" id="ProtNLM"/>
    </source>
</evidence>
<sequence>MPKHNTRKRKYLLPGKNLIKGKAEVKTLHLADMVICVNGSILRFERFAFKSCPVLFRGFRKVETSQFTDMKRSSFVRQIYSLLSENVTSTTASRYETLIKYVRWVDDSNDTELIDKDMFHWELIDGFMTWCGRQNSKGLLSRPVWGRHRTNISWLLKQLNRTQDTKRLPKISNVSGHTTPHKSLDIERELKPITKRLFNSYFKLLEHYNAGTMPEKHPLYDKELLELMAQKKGIKGSDRVAHFAAFSRAVQPSSGHKNNPITKIAMMLCYLFTGMNTTPLAKMKISDVNFKEVQGGKYILDSVKGRAQHQEQDNALGFSKHAKDFIESWLNVAKSMANGDSNSPLFPYYSKDGQIKLYSEIGSSPHASINKLLTRLDFPKITPSILRKTKMDTLFQATESVYLVAMSANNSIKVVSSQYLHGTSGEHEKKLNAAMDAKFSNAKGVDINTAVEEAKYKHSNILDHYEYEALREGSNRSHEARTPTGIRCNDNKQGAVKTINKMLERIGVEMNSDEEACTSFLDCFECEHHSLVSDVTDIWLMMSFKETLQELEVTPAINSMPPKKMNTLLNTIETILGGFRDKSPENYKQAYELQKQTSHPLYSNIYSLNDLHEVFS</sequence>
<dbReference type="EMBL" id="KR494248">
    <property type="protein sequence ID" value="AKN35535.1"/>
    <property type="molecule type" value="Genomic_DNA"/>
</dbReference>
<dbReference type="InterPro" id="IPR011010">
    <property type="entry name" value="DNA_brk_join_enz"/>
</dbReference>
<keyword evidence="1" id="KW-0233">DNA recombination</keyword>
<protein>
    <recommendedName>
        <fullName evidence="3">Integrase</fullName>
    </recommendedName>
</protein>
<keyword evidence="2" id="KW-0614">Plasmid</keyword>
<dbReference type="SUPFAM" id="SSF56349">
    <property type="entry name" value="DNA breaking-rejoining enzymes"/>
    <property type="match status" value="1"/>
</dbReference>
<gene>
    <name evidence="2" type="ORF">pESCR_00029</name>
</gene>
<dbReference type="InterPro" id="IPR013762">
    <property type="entry name" value="Integrase-like_cat_sf"/>
</dbReference>
<evidence type="ECO:0000256" key="1">
    <source>
        <dbReference type="ARBA" id="ARBA00023172"/>
    </source>
</evidence>
<dbReference type="AlphaFoldDB" id="A0A0H3ZI23"/>
<evidence type="ECO:0000313" key="2">
    <source>
        <dbReference type="EMBL" id="AKN35535.1"/>
    </source>
</evidence>
<organism evidence="2">
    <name type="scientific">Escherichia coli</name>
    <dbReference type="NCBI Taxonomy" id="562"/>
    <lineage>
        <taxon>Bacteria</taxon>
        <taxon>Pseudomonadati</taxon>
        <taxon>Pseudomonadota</taxon>
        <taxon>Gammaproteobacteria</taxon>
        <taxon>Enterobacterales</taxon>
        <taxon>Enterobacteriaceae</taxon>
        <taxon>Escherichia</taxon>
    </lineage>
</organism>
<dbReference type="Gene3D" id="1.10.443.10">
    <property type="entry name" value="Intergrase catalytic core"/>
    <property type="match status" value="1"/>
</dbReference>
<dbReference type="GO" id="GO:0006310">
    <property type="term" value="P:DNA recombination"/>
    <property type="evidence" value="ECO:0007669"/>
    <property type="project" value="UniProtKB-KW"/>
</dbReference>
<reference evidence="2" key="1">
    <citation type="journal article" date="2015" name="Antimicrob. Agents Chemother.">
        <title>Impact of ceftiofur injection on gut microbiota and Escherichia coli resistance in pigs.</title>
        <authorList>
            <person name="Fleury M.A."/>
            <person name="Mourand G."/>
            <person name="Jouy E."/>
            <person name="Touzain F."/>
            <person name="Le Devendec L."/>
            <person name="de Boisseson C."/>
            <person name="Eono F."/>
            <person name="Cariolet R."/>
            <person name="Guerin A."/>
            <person name="Le Goff O."/>
            <person name="Blanquet-Diot S."/>
            <person name="Alric M."/>
            <person name="Kempf I."/>
        </authorList>
    </citation>
    <scope>NUCLEOTIDE SEQUENCE</scope>
    <source>
        <strain evidence="2">M63</strain>
        <plasmid evidence="2">pESCR</plasmid>
    </source>
</reference>
<proteinExistence type="predicted"/>
<geneLocation type="plasmid" evidence="2">
    <name>pESCR</name>
</geneLocation>
<accession>A0A0H3ZI23</accession>
<dbReference type="GO" id="GO:0003677">
    <property type="term" value="F:DNA binding"/>
    <property type="evidence" value="ECO:0007669"/>
    <property type="project" value="InterPro"/>
</dbReference>
<dbReference type="GO" id="GO:0015074">
    <property type="term" value="P:DNA integration"/>
    <property type="evidence" value="ECO:0007669"/>
    <property type="project" value="InterPro"/>
</dbReference>